<feature type="transmembrane region" description="Helical" evidence="9">
    <location>
        <begin position="6"/>
        <end position="24"/>
    </location>
</feature>
<dbReference type="GO" id="GO:0009103">
    <property type="term" value="P:lipopolysaccharide biosynthetic process"/>
    <property type="evidence" value="ECO:0007669"/>
    <property type="project" value="UniProtKB-ARBA"/>
</dbReference>
<dbReference type="GO" id="GO:0005886">
    <property type="term" value="C:plasma membrane"/>
    <property type="evidence" value="ECO:0007669"/>
    <property type="project" value="UniProtKB-SubCell"/>
</dbReference>
<gene>
    <name evidence="11" type="ORF">GCM10011578_083870</name>
</gene>
<feature type="transmembrane region" description="Helical" evidence="9">
    <location>
        <begin position="268"/>
        <end position="286"/>
    </location>
</feature>
<dbReference type="InterPro" id="IPR050297">
    <property type="entry name" value="LipidA_mod_glycosyltrf_83"/>
</dbReference>
<feature type="transmembrane region" description="Helical" evidence="9">
    <location>
        <begin position="152"/>
        <end position="176"/>
    </location>
</feature>
<keyword evidence="2" id="KW-1003">Cell membrane</keyword>
<organism evidence="11 12">
    <name type="scientific">Streptomyces fuscichromogenes</name>
    <dbReference type="NCBI Taxonomy" id="1324013"/>
    <lineage>
        <taxon>Bacteria</taxon>
        <taxon>Bacillati</taxon>
        <taxon>Actinomycetota</taxon>
        <taxon>Actinomycetes</taxon>
        <taxon>Kitasatosporales</taxon>
        <taxon>Streptomycetaceae</taxon>
        <taxon>Streptomyces</taxon>
    </lineage>
</organism>
<dbReference type="PANTHER" id="PTHR33908:SF3">
    <property type="entry name" value="UNDECAPRENYL PHOSPHATE-ALPHA-4-AMINO-4-DEOXY-L-ARABINOSE ARABINOSYL TRANSFERASE"/>
    <property type="match status" value="1"/>
</dbReference>
<keyword evidence="12" id="KW-1185">Reference proteome</keyword>
<feature type="compositionally biased region" description="Basic and acidic residues" evidence="8">
    <location>
        <begin position="523"/>
        <end position="533"/>
    </location>
</feature>
<dbReference type="AlphaFoldDB" id="A0A917XMZ9"/>
<evidence type="ECO:0000256" key="6">
    <source>
        <dbReference type="ARBA" id="ARBA00022989"/>
    </source>
</evidence>
<evidence type="ECO:0000256" key="2">
    <source>
        <dbReference type="ARBA" id="ARBA00022475"/>
    </source>
</evidence>
<evidence type="ECO:0000313" key="11">
    <source>
        <dbReference type="EMBL" id="GGN38450.1"/>
    </source>
</evidence>
<evidence type="ECO:0000256" key="7">
    <source>
        <dbReference type="ARBA" id="ARBA00023136"/>
    </source>
</evidence>
<keyword evidence="3 11" id="KW-0328">Glycosyltransferase</keyword>
<dbReference type="PANTHER" id="PTHR33908">
    <property type="entry name" value="MANNOSYLTRANSFERASE YKCB-RELATED"/>
    <property type="match status" value="1"/>
</dbReference>
<feature type="transmembrane region" description="Helical" evidence="9">
    <location>
        <begin position="76"/>
        <end position="96"/>
    </location>
</feature>
<reference evidence="11" key="2">
    <citation type="submission" date="2020-09" db="EMBL/GenBank/DDBJ databases">
        <authorList>
            <person name="Sun Q."/>
            <person name="Zhou Y."/>
        </authorList>
    </citation>
    <scope>NUCLEOTIDE SEQUENCE</scope>
    <source>
        <strain evidence="11">CGMCC 4.7110</strain>
    </source>
</reference>
<dbReference type="EMBL" id="BMML01000028">
    <property type="protein sequence ID" value="GGN38450.1"/>
    <property type="molecule type" value="Genomic_DNA"/>
</dbReference>
<dbReference type="Pfam" id="PF13231">
    <property type="entry name" value="PMT_2"/>
    <property type="match status" value="1"/>
</dbReference>
<dbReference type="InterPro" id="IPR038731">
    <property type="entry name" value="RgtA/B/C-like"/>
</dbReference>
<evidence type="ECO:0000256" key="9">
    <source>
        <dbReference type="SAM" id="Phobius"/>
    </source>
</evidence>
<evidence type="ECO:0000259" key="10">
    <source>
        <dbReference type="Pfam" id="PF13231"/>
    </source>
</evidence>
<keyword evidence="7 9" id="KW-0472">Membrane</keyword>
<feature type="transmembrane region" description="Helical" evidence="9">
    <location>
        <begin position="127"/>
        <end position="145"/>
    </location>
</feature>
<dbReference type="GO" id="GO:0016763">
    <property type="term" value="F:pentosyltransferase activity"/>
    <property type="evidence" value="ECO:0007669"/>
    <property type="project" value="TreeGrafter"/>
</dbReference>
<feature type="transmembrane region" description="Helical" evidence="9">
    <location>
        <begin position="45"/>
        <end position="64"/>
    </location>
</feature>
<comment type="caution">
    <text evidence="11">The sequence shown here is derived from an EMBL/GenBank/DDBJ whole genome shotgun (WGS) entry which is preliminary data.</text>
</comment>
<accession>A0A917XMZ9</accession>
<evidence type="ECO:0000256" key="3">
    <source>
        <dbReference type="ARBA" id="ARBA00022676"/>
    </source>
</evidence>
<keyword evidence="5 9" id="KW-0812">Transmembrane</keyword>
<protein>
    <submittedName>
        <fullName evidence="11">Mannosyltransferase</fullName>
    </submittedName>
</protein>
<evidence type="ECO:0000256" key="8">
    <source>
        <dbReference type="SAM" id="MobiDB-lite"/>
    </source>
</evidence>
<feature type="transmembrane region" description="Helical" evidence="9">
    <location>
        <begin position="344"/>
        <end position="367"/>
    </location>
</feature>
<comment type="subcellular location">
    <subcellularLocation>
        <location evidence="1">Cell membrane</location>
        <topology evidence="1">Multi-pass membrane protein</topology>
    </subcellularLocation>
</comment>
<keyword evidence="4" id="KW-0808">Transferase</keyword>
<reference evidence="11" key="1">
    <citation type="journal article" date="2014" name="Int. J. Syst. Evol. Microbiol.">
        <title>Complete genome sequence of Corynebacterium casei LMG S-19264T (=DSM 44701T), isolated from a smear-ripened cheese.</title>
        <authorList>
            <consortium name="US DOE Joint Genome Institute (JGI-PGF)"/>
            <person name="Walter F."/>
            <person name="Albersmeier A."/>
            <person name="Kalinowski J."/>
            <person name="Ruckert C."/>
        </authorList>
    </citation>
    <scope>NUCLEOTIDE SEQUENCE</scope>
    <source>
        <strain evidence="11">CGMCC 4.7110</strain>
    </source>
</reference>
<evidence type="ECO:0000313" key="12">
    <source>
        <dbReference type="Proteomes" id="UP000653411"/>
    </source>
</evidence>
<feature type="domain" description="Glycosyltransferase RgtA/B/C/D-like" evidence="10">
    <location>
        <begin position="72"/>
        <end position="207"/>
    </location>
</feature>
<evidence type="ECO:0000256" key="5">
    <source>
        <dbReference type="ARBA" id="ARBA00022692"/>
    </source>
</evidence>
<evidence type="ECO:0000256" key="1">
    <source>
        <dbReference type="ARBA" id="ARBA00004651"/>
    </source>
</evidence>
<feature type="region of interest" description="Disordered" evidence="8">
    <location>
        <begin position="518"/>
        <end position="542"/>
    </location>
</feature>
<evidence type="ECO:0000256" key="4">
    <source>
        <dbReference type="ARBA" id="ARBA00022679"/>
    </source>
</evidence>
<feature type="transmembrane region" description="Helical" evidence="9">
    <location>
        <begin position="298"/>
        <end position="323"/>
    </location>
</feature>
<proteinExistence type="predicted"/>
<name>A0A917XMZ9_9ACTN</name>
<dbReference type="GO" id="GO:0010041">
    <property type="term" value="P:response to iron(III) ion"/>
    <property type="evidence" value="ECO:0007669"/>
    <property type="project" value="TreeGrafter"/>
</dbReference>
<keyword evidence="6 9" id="KW-1133">Transmembrane helix</keyword>
<dbReference type="Proteomes" id="UP000653411">
    <property type="component" value="Unassembled WGS sequence"/>
</dbReference>
<sequence length="542" mass="58326">MLTVAVPAAVMLAVGLWGLHRGGMWRDEAVTYQVARRTVPQIWRLLHGVDAVHGLYYLLMHVVLACDPGHPGEVVLRLPSVCAAAGTAALVAALGARLARPRVGLWAGLLYAVTPLVGHYAQEGRSYALVAAGATGATLLLVRAVRGEGRRAWIWYGTVLGVTCWLHEFAVLLLLAHAGTLALSRSSGRVWRGWCCAAGGVALSLLPMVVVSHGQSAQVAWLREPDVETAQELLRQYLGPTDGVYWACLALGLLGLTRLVGRRGEVTLAAVALPLAVLPPVALMLASQLTPLYVDRYVLYALAGAPLLVALGADRVAGMLGRLRLRLRLRLGLRLRLRLRLRSRATATAPRWPALTLAGVLAIALAFTHQVPLLRTDRVPGTRPDDLGAIAAAVARALRPGDPVLFLPAHARGAELAYPADFKGTRDVALAEPGAQSGTLYGREVKEGVLRRRLAGADEVWAVMEKYALVRGYRPRLGTERAKFAVLNQQFVLRQEMVIDRIALRLYVRPIRVGSAESAVRGDGGRPRPRDGGRASTTVPRP</sequence>
<feature type="transmembrane region" description="Helical" evidence="9">
    <location>
        <begin position="103"/>
        <end position="121"/>
    </location>
</feature>